<dbReference type="OrthoDB" id="952847at2"/>
<keyword evidence="1" id="KW-0812">Transmembrane</keyword>
<proteinExistence type="predicted"/>
<keyword evidence="3" id="KW-1185">Reference proteome</keyword>
<evidence type="ECO:0000256" key="1">
    <source>
        <dbReference type="SAM" id="Phobius"/>
    </source>
</evidence>
<protein>
    <recommendedName>
        <fullName evidence="4">Transmembrane anchor protein</fullName>
    </recommendedName>
</protein>
<keyword evidence="1" id="KW-0472">Membrane</keyword>
<dbReference type="EMBL" id="FNUZ01000005">
    <property type="protein sequence ID" value="SEG51384.1"/>
    <property type="molecule type" value="Genomic_DNA"/>
</dbReference>
<sequence>MHNAPKPNLEDLPTKAQLRRSSIVAGIGAVAIGVMVYMPAELGKDPTGFGTLLGLTEMGEIKQQLAAEAAADAELHTPDESSSLINDLMGLFVSAAYAEEAWADEITFVLDPGAYIEIKATMEEGATLYYSWVADGGRINFDLHAHADGQNVTYEKGRGKTAGEGSFETPFAGNHGWFWRNRDKSEVTVTLQLRGDYSAIVQEE</sequence>
<reference evidence="2 3" key="1">
    <citation type="submission" date="2016-10" db="EMBL/GenBank/DDBJ databases">
        <authorList>
            <person name="de Groot N.N."/>
        </authorList>
    </citation>
    <scope>NUCLEOTIDE SEQUENCE [LARGE SCALE GENOMIC DNA]</scope>
    <source>
        <strain evidence="2 3">DSM 26915</strain>
    </source>
</reference>
<evidence type="ECO:0000313" key="3">
    <source>
        <dbReference type="Proteomes" id="UP000236752"/>
    </source>
</evidence>
<dbReference type="Proteomes" id="UP000236752">
    <property type="component" value="Unassembled WGS sequence"/>
</dbReference>
<dbReference type="AlphaFoldDB" id="A0A1H6AT45"/>
<dbReference type="RefSeq" id="WP_103911424.1">
    <property type="nucleotide sequence ID" value="NZ_FNUZ01000005.1"/>
</dbReference>
<evidence type="ECO:0008006" key="4">
    <source>
        <dbReference type="Google" id="ProtNLM"/>
    </source>
</evidence>
<organism evidence="2 3">
    <name type="scientific">Thalassococcus halodurans</name>
    <dbReference type="NCBI Taxonomy" id="373675"/>
    <lineage>
        <taxon>Bacteria</taxon>
        <taxon>Pseudomonadati</taxon>
        <taxon>Pseudomonadota</taxon>
        <taxon>Alphaproteobacteria</taxon>
        <taxon>Rhodobacterales</taxon>
        <taxon>Roseobacteraceae</taxon>
        <taxon>Thalassococcus</taxon>
    </lineage>
</organism>
<gene>
    <name evidence="2" type="ORF">SAMN04488045_3129</name>
</gene>
<feature type="transmembrane region" description="Helical" evidence="1">
    <location>
        <begin position="21"/>
        <end position="40"/>
    </location>
</feature>
<evidence type="ECO:0000313" key="2">
    <source>
        <dbReference type="EMBL" id="SEG51384.1"/>
    </source>
</evidence>
<accession>A0A1H6AT45</accession>
<keyword evidence="1" id="KW-1133">Transmembrane helix</keyword>
<name>A0A1H6AT45_9RHOB</name>